<dbReference type="RefSeq" id="WP_396678674.1">
    <property type="nucleotide sequence ID" value="NZ_JBIRPU010000006.1"/>
</dbReference>
<evidence type="ECO:0000256" key="1">
    <source>
        <dbReference type="SAM" id="MobiDB-lite"/>
    </source>
</evidence>
<gene>
    <name evidence="3" type="ORF">ACH4OY_11620</name>
</gene>
<feature type="region of interest" description="Disordered" evidence="1">
    <location>
        <begin position="199"/>
        <end position="227"/>
    </location>
</feature>
<dbReference type="SUPFAM" id="SSF55073">
    <property type="entry name" value="Nucleotide cyclase"/>
    <property type="match status" value="1"/>
</dbReference>
<reference evidence="3 4" key="1">
    <citation type="submission" date="2024-10" db="EMBL/GenBank/DDBJ databases">
        <title>The Natural Products Discovery Center: Release of the First 8490 Sequenced Strains for Exploring Actinobacteria Biosynthetic Diversity.</title>
        <authorList>
            <person name="Kalkreuter E."/>
            <person name="Kautsar S.A."/>
            <person name="Yang D."/>
            <person name="Bader C.D."/>
            <person name="Teijaro C.N."/>
            <person name="Fluegel L."/>
            <person name="Davis C.M."/>
            <person name="Simpson J.R."/>
            <person name="Lauterbach L."/>
            <person name="Steele A.D."/>
            <person name="Gui C."/>
            <person name="Meng S."/>
            <person name="Li G."/>
            <person name="Viehrig K."/>
            <person name="Ye F."/>
            <person name="Su P."/>
            <person name="Kiefer A.F."/>
            <person name="Nichols A."/>
            <person name="Cepeda A.J."/>
            <person name="Yan W."/>
            <person name="Fan B."/>
            <person name="Jiang Y."/>
            <person name="Adhikari A."/>
            <person name="Zheng C.-J."/>
            <person name="Schuster L."/>
            <person name="Cowan T.M."/>
            <person name="Smanski M.J."/>
            <person name="Chevrette M.G."/>
            <person name="De Carvalho L.P.S."/>
            <person name="Shen B."/>
        </authorList>
    </citation>
    <scope>NUCLEOTIDE SEQUENCE [LARGE SCALE GENOMIC DNA]</scope>
    <source>
        <strain evidence="3 4">NPDC021253</strain>
    </source>
</reference>
<feature type="domain" description="DICT" evidence="2">
    <location>
        <begin position="8"/>
        <end position="113"/>
    </location>
</feature>
<proteinExistence type="predicted"/>
<protein>
    <submittedName>
        <fullName evidence="3">DICT sensory domain-containing protein</fullName>
    </submittedName>
</protein>
<evidence type="ECO:0000313" key="3">
    <source>
        <dbReference type="EMBL" id="MFI0793331.1"/>
    </source>
</evidence>
<dbReference type="EMBL" id="JBIRPU010000006">
    <property type="protein sequence ID" value="MFI0793331.1"/>
    <property type="molecule type" value="Genomic_DNA"/>
</dbReference>
<evidence type="ECO:0000259" key="2">
    <source>
        <dbReference type="Pfam" id="PF10069"/>
    </source>
</evidence>
<accession>A0ABW7SKA4</accession>
<evidence type="ECO:0000313" key="4">
    <source>
        <dbReference type="Proteomes" id="UP001611075"/>
    </source>
</evidence>
<feature type="compositionally biased region" description="Low complexity" evidence="1">
    <location>
        <begin position="215"/>
        <end position="227"/>
    </location>
</feature>
<organism evidence="3 4">
    <name type="scientific">Micromonospora rubida</name>
    <dbReference type="NCBI Taxonomy" id="2697657"/>
    <lineage>
        <taxon>Bacteria</taxon>
        <taxon>Bacillati</taxon>
        <taxon>Actinomycetota</taxon>
        <taxon>Actinomycetes</taxon>
        <taxon>Micromonosporales</taxon>
        <taxon>Micromonosporaceae</taxon>
        <taxon>Micromonospora</taxon>
    </lineage>
</organism>
<sequence>MLHSGRPPELMTKRSLVAVSHAIECAAMATAEDGPLVVIALFQRMPYFERERAVYERIAASGAVAVVGVVGQRPSGLPDGAYGVALEETEDLAREWSVLALTPRFGAALVAYDRAEVQPAATLEAGRLFDGQWCFRRDEALHQVLRLRDRLADRLPDAVRAAVDDVLARVRDLPSTPGETRGEAALRLMFSRAERAARNRWATGSGPGDRGRGAEAGAAEGAAPLLDESGMRRWTGADGITASGTLPVALIGVRVDEPAGAPERFGRRSAAREAQAVIGAVTAPLRPVDRAVRLSDQEYLLLLPALTEEQAVTVAGQVHEAVGGLVRSYPFVAFAVHAAVTVTARRPLPVADVRHAVGWAAREGVPVARLAPETAEVPVG</sequence>
<keyword evidence="4" id="KW-1185">Reference proteome</keyword>
<comment type="caution">
    <text evidence="3">The sequence shown here is derived from an EMBL/GenBank/DDBJ whole genome shotgun (WGS) entry which is preliminary data.</text>
</comment>
<dbReference type="InterPro" id="IPR029787">
    <property type="entry name" value="Nucleotide_cyclase"/>
</dbReference>
<dbReference type="Pfam" id="PF10069">
    <property type="entry name" value="DICT"/>
    <property type="match status" value="1"/>
</dbReference>
<name>A0ABW7SKA4_9ACTN</name>
<dbReference type="Proteomes" id="UP001611075">
    <property type="component" value="Unassembled WGS sequence"/>
</dbReference>
<dbReference type="InterPro" id="IPR019278">
    <property type="entry name" value="DICT_dom"/>
</dbReference>